<dbReference type="InterPro" id="IPR037136">
    <property type="entry name" value="RNA3'_phos_cyclase_dom_sf"/>
</dbReference>
<evidence type="ECO:0000313" key="2">
    <source>
        <dbReference type="EMBL" id="KAH7362256.1"/>
    </source>
</evidence>
<proteinExistence type="predicted"/>
<dbReference type="InterPro" id="IPR023797">
    <property type="entry name" value="RNA3'_phos_cyclase_dom"/>
</dbReference>
<dbReference type="SUPFAM" id="SSF55205">
    <property type="entry name" value="EPT/RTPC-like"/>
    <property type="match status" value="1"/>
</dbReference>
<dbReference type="Gene3D" id="3.30.360.20">
    <property type="entry name" value="RNA 3'-terminal phosphate cyclase, insert domain"/>
    <property type="match status" value="1"/>
</dbReference>
<dbReference type="PANTHER" id="PTHR11096:SF0">
    <property type="entry name" value="RNA 3'-TERMINAL PHOSPHATE CYCLASE"/>
    <property type="match status" value="1"/>
</dbReference>
<sequence>MTRRNDSIIDIDGSRGEGGGQVVRVAFSLAAITSQAVRVNNIRANRPKGGGLKSQHATSIEYLASTTQADVEGLQVGSKTVVFRPTRAPCALIDRIITIAAPSEAASTSLIFQAVLPFLLHASGPSDADAPITLTITGGTNVSFSPSFEYLSQVLLPTLRARYGILVESSLESRAWATGPATKGCVRYTIHPLKPGQRLQPHQTRQELASLAASPTISRVDVSIIVPSQLQAAFQDRLASDLAAVLPTADVNFVLLEDSGHDARVYVLLVAHSADGAFRWGRDSLASYPKKPKAQPTFVRSLSTALVKDLHREVTAPGGSMGDEYMQDQLVVFQTLADGESTFFRHDEKSPAYLEDERMRLDRGDEPFGQGSLHAQTARWVASEMLPAAKFFNKGTVCAGVGFPIP</sequence>
<dbReference type="OrthoDB" id="25029at2759"/>
<dbReference type="PANTHER" id="PTHR11096">
    <property type="entry name" value="RNA 3' TERMINAL PHOSPHATE CYCLASE"/>
    <property type="match status" value="1"/>
</dbReference>
<dbReference type="InterPro" id="IPR013792">
    <property type="entry name" value="RNA3'P_cycl/enolpyr_Trfase_a/b"/>
</dbReference>
<dbReference type="EMBL" id="JAGPXD010000003">
    <property type="protein sequence ID" value="KAH7362256.1"/>
    <property type="molecule type" value="Genomic_DNA"/>
</dbReference>
<evidence type="ECO:0000313" key="3">
    <source>
        <dbReference type="Proteomes" id="UP000813385"/>
    </source>
</evidence>
<dbReference type="GO" id="GO:0003963">
    <property type="term" value="F:RNA-3'-phosphate cyclase activity"/>
    <property type="evidence" value="ECO:0007669"/>
    <property type="project" value="TreeGrafter"/>
</dbReference>
<keyword evidence="3" id="KW-1185">Reference proteome</keyword>
<dbReference type="GO" id="GO:0005634">
    <property type="term" value="C:nucleus"/>
    <property type="evidence" value="ECO:0007669"/>
    <property type="project" value="TreeGrafter"/>
</dbReference>
<comment type="caution">
    <text evidence="2">The sequence shown here is derived from an EMBL/GenBank/DDBJ whole genome shotgun (WGS) entry which is preliminary data.</text>
</comment>
<organism evidence="2 3">
    <name type="scientific">Plectosphaerella cucumerina</name>
    <dbReference type="NCBI Taxonomy" id="40658"/>
    <lineage>
        <taxon>Eukaryota</taxon>
        <taxon>Fungi</taxon>
        <taxon>Dikarya</taxon>
        <taxon>Ascomycota</taxon>
        <taxon>Pezizomycotina</taxon>
        <taxon>Sordariomycetes</taxon>
        <taxon>Hypocreomycetidae</taxon>
        <taxon>Glomerellales</taxon>
        <taxon>Plectosphaerellaceae</taxon>
        <taxon>Plectosphaerella</taxon>
    </lineage>
</organism>
<feature type="domain" description="RNA 3'-terminal phosphate cyclase" evidence="1">
    <location>
        <begin position="16"/>
        <end position="344"/>
    </location>
</feature>
<dbReference type="Gene3D" id="3.65.10.20">
    <property type="entry name" value="RNA 3'-terminal phosphate cyclase domain"/>
    <property type="match status" value="1"/>
</dbReference>
<dbReference type="AlphaFoldDB" id="A0A8K0TL77"/>
<name>A0A8K0TL77_9PEZI</name>
<evidence type="ECO:0000259" key="1">
    <source>
        <dbReference type="Pfam" id="PF01137"/>
    </source>
</evidence>
<accession>A0A8K0TL77</accession>
<reference evidence="2" key="1">
    <citation type="journal article" date="2021" name="Nat. Commun.">
        <title>Genetic determinants of endophytism in the Arabidopsis root mycobiome.</title>
        <authorList>
            <person name="Mesny F."/>
            <person name="Miyauchi S."/>
            <person name="Thiergart T."/>
            <person name="Pickel B."/>
            <person name="Atanasova L."/>
            <person name="Karlsson M."/>
            <person name="Huettel B."/>
            <person name="Barry K.W."/>
            <person name="Haridas S."/>
            <person name="Chen C."/>
            <person name="Bauer D."/>
            <person name="Andreopoulos W."/>
            <person name="Pangilinan J."/>
            <person name="LaButti K."/>
            <person name="Riley R."/>
            <person name="Lipzen A."/>
            <person name="Clum A."/>
            <person name="Drula E."/>
            <person name="Henrissat B."/>
            <person name="Kohler A."/>
            <person name="Grigoriev I.V."/>
            <person name="Martin F.M."/>
            <person name="Hacquard S."/>
        </authorList>
    </citation>
    <scope>NUCLEOTIDE SEQUENCE</scope>
    <source>
        <strain evidence="2">MPI-CAGE-AT-0016</strain>
    </source>
</reference>
<dbReference type="GO" id="GO:0006396">
    <property type="term" value="P:RNA processing"/>
    <property type="evidence" value="ECO:0007669"/>
    <property type="project" value="InterPro"/>
</dbReference>
<protein>
    <submittedName>
        <fullName evidence="2">RNA 3'-terminal phosphate cyclase</fullName>
    </submittedName>
</protein>
<dbReference type="Proteomes" id="UP000813385">
    <property type="component" value="Unassembled WGS sequence"/>
</dbReference>
<gene>
    <name evidence="2" type="ORF">B0T11DRAFT_82402</name>
</gene>
<dbReference type="InterPro" id="IPR036553">
    <property type="entry name" value="RPTC_insert"/>
</dbReference>
<dbReference type="InterPro" id="IPR000228">
    <property type="entry name" value="RNA3'_term_phos_cyc"/>
</dbReference>
<dbReference type="Pfam" id="PF01137">
    <property type="entry name" value="RTC"/>
    <property type="match status" value="1"/>
</dbReference>